<feature type="region of interest" description="Disordered" evidence="5">
    <location>
        <begin position="436"/>
        <end position="520"/>
    </location>
</feature>
<feature type="compositionally biased region" description="Polar residues" evidence="5">
    <location>
        <begin position="454"/>
        <end position="477"/>
    </location>
</feature>
<evidence type="ECO:0000313" key="9">
    <source>
        <dbReference type="Proteomes" id="UP000018948"/>
    </source>
</evidence>
<organism evidence="8 9">
    <name type="scientific">Phytophthora nicotianae P10297</name>
    <dbReference type="NCBI Taxonomy" id="1317064"/>
    <lineage>
        <taxon>Eukaryota</taxon>
        <taxon>Sar</taxon>
        <taxon>Stramenopiles</taxon>
        <taxon>Oomycota</taxon>
        <taxon>Peronosporomycetes</taxon>
        <taxon>Peronosporales</taxon>
        <taxon>Peronosporaceae</taxon>
        <taxon>Phytophthora</taxon>
    </lineage>
</organism>
<name>W2XZA2_PHYNI</name>
<keyword evidence="4" id="KW-0479">Metal-binding</keyword>
<feature type="domain" description="SWIM-type" evidence="7">
    <location>
        <begin position="125"/>
        <end position="157"/>
    </location>
</feature>
<reference evidence="8 9" key="1">
    <citation type="submission" date="2013-11" db="EMBL/GenBank/DDBJ databases">
        <title>The Genome Sequence of Phytophthora parasitica P10297.</title>
        <authorList>
            <consortium name="The Broad Institute Genomics Platform"/>
            <person name="Russ C."/>
            <person name="Tyler B."/>
            <person name="Panabieres F."/>
            <person name="Shan W."/>
            <person name="Tripathy S."/>
            <person name="Grunwald N."/>
            <person name="Machado M."/>
            <person name="Johnson C.S."/>
            <person name="Walker B."/>
            <person name="Young S.K."/>
            <person name="Zeng Q."/>
            <person name="Gargeya S."/>
            <person name="Fitzgerald M."/>
            <person name="Haas B."/>
            <person name="Abouelleil A."/>
            <person name="Allen A.W."/>
            <person name="Alvarado L."/>
            <person name="Arachchi H.M."/>
            <person name="Berlin A.M."/>
            <person name="Chapman S.B."/>
            <person name="Gainer-Dewar J."/>
            <person name="Goldberg J."/>
            <person name="Griggs A."/>
            <person name="Gujja S."/>
            <person name="Hansen M."/>
            <person name="Howarth C."/>
            <person name="Imamovic A."/>
            <person name="Ireland A."/>
            <person name="Larimer J."/>
            <person name="McCowan C."/>
            <person name="Murphy C."/>
            <person name="Pearson M."/>
            <person name="Poon T.W."/>
            <person name="Priest M."/>
            <person name="Roberts A."/>
            <person name="Saif S."/>
            <person name="Shea T."/>
            <person name="Sisk P."/>
            <person name="Sykes S."/>
            <person name="Wortman J."/>
            <person name="Nusbaum C."/>
            <person name="Birren B."/>
        </authorList>
    </citation>
    <scope>NUCLEOTIDE SEQUENCE [LARGE SCALE GENOMIC DNA]</scope>
    <source>
        <strain evidence="8 9">P10297</strain>
    </source>
</reference>
<comment type="caution">
    <text evidence="8">The sequence shown here is derived from an EMBL/GenBank/DDBJ whole genome shotgun (WGS) entry which is preliminary data.</text>
</comment>
<keyword evidence="3" id="KW-0378">Hydrolase</keyword>
<dbReference type="Pfam" id="PF02902">
    <property type="entry name" value="Peptidase_C48"/>
    <property type="match status" value="1"/>
</dbReference>
<keyword evidence="4" id="KW-0862">Zinc</keyword>
<dbReference type="InterPro" id="IPR007527">
    <property type="entry name" value="Znf_SWIM"/>
</dbReference>
<dbReference type="Proteomes" id="UP000018948">
    <property type="component" value="Unassembled WGS sequence"/>
</dbReference>
<dbReference type="PROSITE" id="PS50966">
    <property type="entry name" value="ZF_SWIM"/>
    <property type="match status" value="1"/>
</dbReference>
<dbReference type="AlphaFoldDB" id="W2XZA2"/>
<sequence>MWTMYERGHVAHLGNHTNNRLESAWGLLKEILKPEMELDECVETLVFLQSTAELEYASRFNVIGSRHYHGADDMLLRLAGLVNPHAFELVRQEYDLLKSGVLSYEGGWLQDGIVRLESRRTGREYTVNVSTFSCSCFFMRTLLLPCHHTMHVRASMQKKKIIPLNYIHSRWLLQAETNRPEEDEADEDISCSSLRVQTSHMRSGEHAVLNGTTKRKTAMDIAGGVVEAMSSHGTRTFLRMTEVFREFGECVREGVVPTLMKPQTTSVESLLRAPSGDFYVQHDTELADSDSSSVPPTYEATNTAQSNTTVDGFNVESDCGDSINGESEQLPDECDRLLAETNRIITRVRDMVSSDSDNDDTELFELVQPGNKNTPTSRTLKSAKIQETNQSVVITKQSGTATNQLKTSTIQSVSCAVQKPSNTIDLVDKAAASELSQSVNDTTSLAEKSVPLVDTTNAEPNHSVDDGNQSVRSSNQSERGDSSPGDSSSHEGISGEFRVSTSVKSKGRPKIRRKQAREAKKLRMDESIAEAKALVQGTLVPEKDLAPVRKTLACSFNVEDALPVLHSIAKVDAPTWKATSIVQLARKQKVHKKVTIVFPKNYVTKCIAGINMYRKSFPSDDEAGRMGVSIKKLGTFTEKDLITMRDWHDESPKFDAFCDLAAWIRVSRFARITLPSPLNNCVTVDLQACAKRLETVNLKTTMDTRFGQVGIEEMAFFRRSEWLDDSCMKLVMSHFMDQDQDENKRSCIGAVNPLYARVHDEAMKLQVIGSSPLRSSNRMILVPVYLDGHWAGVVFDNDKSRAVVFDPMQTNKYYNQACTVIKKYFGNYSSNLKLVRQHAPRQEDTNSCGPLVLLFFECMVRGMAVPNVAREQLAYLRFRYLFLTSKGVFCRSPDTATSEE</sequence>
<dbReference type="EMBL" id="ANIY01005546">
    <property type="protein sequence ID" value="ETP27703.1"/>
    <property type="molecule type" value="Genomic_DNA"/>
</dbReference>
<dbReference type="PANTHER" id="PTHR31569">
    <property type="entry name" value="SWIM-TYPE DOMAIN-CONTAINING PROTEIN"/>
    <property type="match status" value="1"/>
</dbReference>
<gene>
    <name evidence="8" type="ORF">F442_23017</name>
</gene>
<evidence type="ECO:0000313" key="8">
    <source>
        <dbReference type="EMBL" id="ETP27703.1"/>
    </source>
</evidence>
<accession>W2XZA2</accession>
<dbReference type="GO" id="GO:0008270">
    <property type="term" value="F:zinc ion binding"/>
    <property type="evidence" value="ECO:0007669"/>
    <property type="project" value="UniProtKB-KW"/>
</dbReference>
<protein>
    <recommendedName>
        <fullName evidence="10">SWIM-type domain-containing protein</fullName>
    </recommendedName>
</protein>
<dbReference type="GO" id="GO:0008234">
    <property type="term" value="F:cysteine-type peptidase activity"/>
    <property type="evidence" value="ECO:0007669"/>
    <property type="project" value="InterPro"/>
</dbReference>
<keyword evidence="4" id="KW-0863">Zinc-finger</keyword>
<dbReference type="PROSITE" id="PS50600">
    <property type="entry name" value="ULP_PROTEASE"/>
    <property type="match status" value="1"/>
</dbReference>
<dbReference type="OrthoDB" id="123872at2759"/>
<evidence type="ECO:0000259" key="7">
    <source>
        <dbReference type="PROSITE" id="PS50966"/>
    </source>
</evidence>
<keyword evidence="2" id="KW-0645">Protease</keyword>
<dbReference type="InterPro" id="IPR003653">
    <property type="entry name" value="Peptidase_C48_C"/>
</dbReference>
<evidence type="ECO:0000259" key="6">
    <source>
        <dbReference type="PROSITE" id="PS50600"/>
    </source>
</evidence>
<evidence type="ECO:0000256" key="4">
    <source>
        <dbReference type="PROSITE-ProRule" id="PRU00325"/>
    </source>
</evidence>
<dbReference type="GO" id="GO:0006508">
    <property type="term" value="P:proteolysis"/>
    <property type="evidence" value="ECO:0007669"/>
    <property type="project" value="UniProtKB-KW"/>
</dbReference>
<feature type="compositionally biased region" description="Polar residues" evidence="5">
    <location>
        <begin position="436"/>
        <end position="446"/>
    </location>
</feature>
<evidence type="ECO:0000256" key="3">
    <source>
        <dbReference type="ARBA" id="ARBA00022801"/>
    </source>
</evidence>
<evidence type="ECO:0000256" key="5">
    <source>
        <dbReference type="SAM" id="MobiDB-lite"/>
    </source>
</evidence>
<feature type="compositionally biased region" description="Basic residues" evidence="5">
    <location>
        <begin position="505"/>
        <end position="515"/>
    </location>
</feature>
<comment type="similarity">
    <text evidence="1">Belongs to the peptidase C48 family.</text>
</comment>
<feature type="domain" description="Ubiquitin-like protease family profile" evidence="6">
    <location>
        <begin position="707"/>
        <end position="859"/>
    </location>
</feature>
<dbReference type="Gene3D" id="3.40.395.10">
    <property type="entry name" value="Adenoviral Proteinase, Chain A"/>
    <property type="match status" value="1"/>
</dbReference>
<dbReference type="InterPro" id="IPR038765">
    <property type="entry name" value="Papain-like_cys_pep_sf"/>
</dbReference>
<evidence type="ECO:0000256" key="2">
    <source>
        <dbReference type="ARBA" id="ARBA00022670"/>
    </source>
</evidence>
<evidence type="ECO:0008006" key="10">
    <source>
        <dbReference type="Google" id="ProtNLM"/>
    </source>
</evidence>
<dbReference type="PANTHER" id="PTHR31569:SF4">
    <property type="entry name" value="SWIM-TYPE DOMAIN-CONTAINING PROTEIN"/>
    <property type="match status" value="1"/>
</dbReference>
<proteinExistence type="inferred from homology"/>
<dbReference type="SUPFAM" id="SSF54001">
    <property type="entry name" value="Cysteine proteinases"/>
    <property type="match status" value="1"/>
</dbReference>
<dbReference type="InterPro" id="IPR052579">
    <property type="entry name" value="Zinc_finger_SWIM"/>
</dbReference>
<evidence type="ECO:0000256" key="1">
    <source>
        <dbReference type="ARBA" id="ARBA00005234"/>
    </source>
</evidence>